<dbReference type="PANTHER" id="PTHR43046:SF2">
    <property type="entry name" value="8-OXO-DGTP DIPHOSPHATASE-RELATED"/>
    <property type="match status" value="1"/>
</dbReference>
<organism evidence="4 5">
    <name type="scientific">Acinetobacter variabilis</name>
    <dbReference type="NCBI Taxonomy" id="70346"/>
    <lineage>
        <taxon>Bacteria</taxon>
        <taxon>Pseudomonadati</taxon>
        <taxon>Pseudomonadota</taxon>
        <taxon>Gammaproteobacteria</taxon>
        <taxon>Moraxellales</taxon>
        <taxon>Moraxellaceae</taxon>
        <taxon>Acinetobacter</taxon>
    </lineage>
</organism>
<dbReference type="InterPro" id="IPR015797">
    <property type="entry name" value="NUDIX_hydrolase-like_dom_sf"/>
</dbReference>
<dbReference type="Proteomes" id="UP000596079">
    <property type="component" value="Chromosome"/>
</dbReference>
<evidence type="ECO:0000313" key="4">
    <source>
        <dbReference type="EMBL" id="QQN88012.1"/>
    </source>
</evidence>
<evidence type="ECO:0000313" key="5">
    <source>
        <dbReference type="Proteomes" id="UP000596079"/>
    </source>
</evidence>
<dbReference type="GO" id="GO:0016787">
    <property type="term" value="F:hydrolase activity"/>
    <property type="evidence" value="ECO:0007669"/>
    <property type="project" value="UniProtKB-KW"/>
</dbReference>
<evidence type="ECO:0000256" key="1">
    <source>
        <dbReference type="ARBA" id="ARBA00001946"/>
    </source>
</evidence>
<dbReference type="EMBL" id="CP060811">
    <property type="protein sequence ID" value="QQN88012.1"/>
    <property type="molecule type" value="Genomic_DNA"/>
</dbReference>
<dbReference type="PROSITE" id="PS00893">
    <property type="entry name" value="NUDIX_BOX"/>
    <property type="match status" value="1"/>
</dbReference>
<dbReference type="Pfam" id="PF00293">
    <property type="entry name" value="NUDIX"/>
    <property type="match status" value="1"/>
</dbReference>
<evidence type="ECO:0000256" key="2">
    <source>
        <dbReference type="ARBA" id="ARBA00022801"/>
    </source>
</evidence>
<proteinExistence type="predicted"/>
<name>A0A7T7WJ61_9GAMM</name>
<comment type="cofactor">
    <cofactor evidence="1">
        <name>Mg(2+)</name>
        <dbReference type="ChEBI" id="CHEBI:18420"/>
    </cofactor>
</comment>
<dbReference type="PANTHER" id="PTHR43046">
    <property type="entry name" value="GDP-MANNOSE MANNOSYL HYDROLASE"/>
    <property type="match status" value="1"/>
</dbReference>
<evidence type="ECO:0000259" key="3">
    <source>
        <dbReference type="PROSITE" id="PS51462"/>
    </source>
</evidence>
<dbReference type="InterPro" id="IPR020084">
    <property type="entry name" value="NUDIX_hydrolase_CS"/>
</dbReference>
<keyword evidence="2" id="KW-0378">Hydrolase</keyword>
<dbReference type="AlphaFoldDB" id="A0A7T7WJ61"/>
<dbReference type="SUPFAM" id="SSF55811">
    <property type="entry name" value="Nudix"/>
    <property type="match status" value="1"/>
</dbReference>
<accession>A0A7T7WJ61</accession>
<dbReference type="InterPro" id="IPR000086">
    <property type="entry name" value="NUDIX_hydrolase_dom"/>
</dbReference>
<sequence>MSNKVITIAAAIILNEQNQILLVRKKDTDFFMHVGGKLEPNELPEAALSREVLEETGCEMEILSYIGKYETVAANELNHSLVSYLYQVKLKSQPQVQAELAEMQWVDLNHPDLPLAPLTRDISIPWCKQLLGI</sequence>
<protein>
    <submittedName>
        <fullName evidence="4">NUDIX domain-containing protein</fullName>
    </submittedName>
</protein>
<dbReference type="Gene3D" id="3.90.79.10">
    <property type="entry name" value="Nucleoside Triphosphate Pyrophosphohydrolase"/>
    <property type="match status" value="1"/>
</dbReference>
<dbReference type="RefSeq" id="WP_034170792.1">
    <property type="nucleotide sequence ID" value="NZ_CP060811.1"/>
</dbReference>
<gene>
    <name evidence="4" type="ORF">IAQ69_14515</name>
</gene>
<dbReference type="PROSITE" id="PS51462">
    <property type="entry name" value="NUDIX"/>
    <property type="match status" value="1"/>
</dbReference>
<feature type="domain" description="Nudix hydrolase" evidence="3">
    <location>
        <begin position="4"/>
        <end position="128"/>
    </location>
</feature>
<dbReference type="CDD" id="cd04690">
    <property type="entry name" value="NUDIX_Hydrolase"/>
    <property type="match status" value="1"/>
</dbReference>
<reference evidence="4 5" key="1">
    <citation type="submission" date="2020-08" db="EMBL/GenBank/DDBJ databases">
        <title>Emergence of ISAba1-mediated novel tet(X) in Acinetobacter variabilis from a chicken farm.</title>
        <authorList>
            <person name="Peng K."/>
            <person name="Li R."/>
        </authorList>
    </citation>
    <scope>NUCLEOTIDE SEQUENCE [LARGE SCALE GENOMIC DNA]</scope>
    <source>
        <strain evidence="4 5">XM9F202-2</strain>
    </source>
</reference>